<accession>A0A9Q1ZBX3</accession>
<dbReference type="EMBL" id="LGVR01000019">
    <property type="protein sequence ID" value="KOA89205.1"/>
    <property type="molecule type" value="Genomic_DNA"/>
</dbReference>
<gene>
    <name evidence="2" type="ORF">ADU74_05105</name>
</gene>
<keyword evidence="1" id="KW-0812">Transmembrane</keyword>
<keyword evidence="1" id="KW-1133">Transmembrane helix</keyword>
<keyword evidence="1" id="KW-0472">Membrane</keyword>
<dbReference type="AlphaFoldDB" id="A0A9Q1ZBX3"/>
<reference evidence="2 3" key="1">
    <citation type="submission" date="2015-07" db="EMBL/GenBank/DDBJ databases">
        <title>Draft genome sequences of 17 French Clostridium botulinum group III.</title>
        <authorList>
            <person name="Woudstra C."/>
            <person name="Le Marechal C."/>
            <person name="Souillard R."/>
            <person name="Bayon-Auboyer M.-H."/>
            <person name="Dessouter D."/>
            <person name="Fach P."/>
        </authorList>
    </citation>
    <scope>NUCLEOTIDE SEQUENCE [LARGE SCALE GENOMIC DNA]</scope>
    <source>
        <strain evidence="2 3">12LNRI-CD</strain>
    </source>
</reference>
<dbReference type="Proteomes" id="UP000037540">
    <property type="component" value="Unassembled WGS sequence"/>
</dbReference>
<comment type="caution">
    <text evidence="2">The sequence shown here is derived from an EMBL/GenBank/DDBJ whole genome shotgun (WGS) entry which is preliminary data.</text>
</comment>
<proteinExistence type="predicted"/>
<organism evidence="2 3">
    <name type="scientific">Clostridium botulinum</name>
    <dbReference type="NCBI Taxonomy" id="1491"/>
    <lineage>
        <taxon>Bacteria</taxon>
        <taxon>Bacillati</taxon>
        <taxon>Bacillota</taxon>
        <taxon>Clostridia</taxon>
        <taxon>Eubacteriales</taxon>
        <taxon>Clostridiaceae</taxon>
        <taxon>Clostridium</taxon>
    </lineage>
</organism>
<feature type="transmembrane region" description="Helical" evidence="1">
    <location>
        <begin position="44"/>
        <end position="69"/>
    </location>
</feature>
<dbReference type="RefSeq" id="WP_013725049.1">
    <property type="nucleotide sequence ID" value="NZ_LGVP01000077.1"/>
</dbReference>
<protein>
    <submittedName>
        <fullName evidence="2">Membrane protein</fullName>
    </submittedName>
</protein>
<feature type="transmembrane region" description="Helical" evidence="1">
    <location>
        <begin position="12"/>
        <end position="32"/>
    </location>
</feature>
<sequence>MKNNVKKLTSGALLTALSIIIPIYFGILRVQIGPFTATLGAHVPIFFSMLFGPYIASIVALGSALGFLITSPLVVAARALMHVFVGWLGGILIKKDINLKNAILITAPLHGILEAISVIPFGFTVYKILIVVGLGSMIHHIVDGIVFNVIVKAMAKTGITNSSVNKIL</sequence>
<feature type="transmembrane region" description="Helical" evidence="1">
    <location>
        <begin position="75"/>
        <end position="93"/>
    </location>
</feature>
<evidence type="ECO:0000313" key="3">
    <source>
        <dbReference type="Proteomes" id="UP000037540"/>
    </source>
</evidence>
<name>A0A9Q1ZBX3_CLOBO</name>
<evidence type="ECO:0000313" key="2">
    <source>
        <dbReference type="EMBL" id="KOA89205.1"/>
    </source>
</evidence>
<feature type="transmembrane region" description="Helical" evidence="1">
    <location>
        <begin position="128"/>
        <end position="151"/>
    </location>
</feature>
<dbReference type="Gene3D" id="1.10.1760.20">
    <property type="match status" value="1"/>
</dbReference>
<evidence type="ECO:0000256" key="1">
    <source>
        <dbReference type="SAM" id="Phobius"/>
    </source>
</evidence>